<organism evidence="3">
    <name type="scientific">marine sediment metagenome</name>
    <dbReference type="NCBI Taxonomy" id="412755"/>
    <lineage>
        <taxon>unclassified sequences</taxon>
        <taxon>metagenomes</taxon>
        <taxon>ecological metagenomes</taxon>
    </lineage>
</organism>
<proteinExistence type="predicted"/>
<dbReference type="EMBL" id="LAZR01058813">
    <property type="protein sequence ID" value="KKK69106.1"/>
    <property type="molecule type" value="Genomic_DNA"/>
</dbReference>
<dbReference type="Gene3D" id="1.10.510.10">
    <property type="entry name" value="Transferase(Phosphotransferase) domain 1"/>
    <property type="match status" value="1"/>
</dbReference>
<accession>A0A0F9AA30</accession>
<dbReference type="InterPro" id="IPR011009">
    <property type="entry name" value="Kinase-like_dom_sf"/>
</dbReference>
<gene>
    <name evidence="3" type="ORF">LCGC14_2937350</name>
</gene>
<evidence type="ECO:0000256" key="1">
    <source>
        <dbReference type="SAM" id="Coils"/>
    </source>
</evidence>
<name>A0A0F9AA30_9ZZZZ</name>
<keyword evidence="1" id="KW-0175">Coiled coil</keyword>
<reference evidence="3" key="1">
    <citation type="journal article" date="2015" name="Nature">
        <title>Complex archaea that bridge the gap between prokaryotes and eukaryotes.</title>
        <authorList>
            <person name="Spang A."/>
            <person name="Saw J.H."/>
            <person name="Jorgensen S.L."/>
            <person name="Zaremba-Niedzwiedzka K."/>
            <person name="Martijn J."/>
            <person name="Lind A.E."/>
            <person name="van Eijk R."/>
            <person name="Schleper C."/>
            <person name="Guy L."/>
            <person name="Ettema T.J."/>
        </authorList>
    </citation>
    <scope>NUCLEOTIDE SEQUENCE</scope>
</reference>
<dbReference type="SUPFAM" id="SSF56112">
    <property type="entry name" value="Protein kinase-like (PK-like)"/>
    <property type="match status" value="1"/>
</dbReference>
<sequence length="253" mass="29596">MILQYALPSLFIGIVGGYFLRRYIVNLKVASAKETAGNILKEAQKEAEAKKREAILETKDQLFKERSNFERETRERRAELQRLEKRLLQKEENLDKRVDVLDKKEKLITNRERMVDAKESELKKDQEEIRKELERISGLTAEEVKNMLIKSLEEESRRDAQITINLIETEAKVLKQMSSNPVCDRYITCYYDYFLHTIAGTDDRPSQYLIVVTDYITGESLQQILLDQVGKGNFDMNKLLQMMFEIAQAVDYI</sequence>
<protein>
    <recommendedName>
        <fullName evidence="2">Ribonuclease Y N-terminal domain-containing protein</fullName>
    </recommendedName>
</protein>
<feature type="domain" description="Ribonuclease Y N-terminal" evidence="2">
    <location>
        <begin position="5"/>
        <end position="172"/>
    </location>
</feature>
<evidence type="ECO:0000259" key="2">
    <source>
        <dbReference type="Pfam" id="PF12072"/>
    </source>
</evidence>
<dbReference type="Pfam" id="PF12072">
    <property type="entry name" value="RNase_Y_N"/>
    <property type="match status" value="1"/>
</dbReference>
<evidence type="ECO:0000313" key="3">
    <source>
        <dbReference type="EMBL" id="KKK69106.1"/>
    </source>
</evidence>
<feature type="non-terminal residue" evidence="3">
    <location>
        <position position="253"/>
    </location>
</feature>
<dbReference type="AlphaFoldDB" id="A0A0F9AA30"/>
<feature type="coiled-coil region" evidence="1">
    <location>
        <begin position="33"/>
        <end position="142"/>
    </location>
</feature>
<dbReference type="InterPro" id="IPR022711">
    <property type="entry name" value="RNase_Y_N"/>
</dbReference>
<comment type="caution">
    <text evidence="3">The sequence shown here is derived from an EMBL/GenBank/DDBJ whole genome shotgun (WGS) entry which is preliminary data.</text>
</comment>